<feature type="domain" description="Sin" evidence="3">
    <location>
        <begin position="61"/>
        <end position="99"/>
    </location>
</feature>
<evidence type="ECO:0000256" key="1">
    <source>
        <dbReference type="ARBA" id="ARBA00023125"/>
    </source>
</evidence>
<dbReference type="Proteomes" id="UP000215059">
    <property type="component" value="Unassembled WGS sequence"/>
</dbReference>
<dbReference type="InterPro" id="IPR050807">
    <property type="entry name" value="TransReg_Diox_bact_type"/>
</dbReference>
<evidence type="ECO:0000313" key="4">
    <source>
        <dbReference type="EMBL" id="OYD57793.1"/>
    </source>
</evidence>
<keyword evidence="5" id="KW-1185">Reference proteome</keyword>
<evidence type="ECO:0000313" key="5">
    <source>
        <dbReference type="Proteomes" id="UP000215059"/>
    </source>
</evidence>
<evidence type="ECO:0008006" key="6">
    <source>
        <dbReference type="Google" id="ProtNLM"/>
    </source>
</evidence>
<sequence length="105" mass="11964">MIGKRLKKYRQARGLSISQLSAQSGVAKSYLSFIERENTCNPTVHILEVLASVLGIPVHWLLMDDSMGKLDSEWIALVNKAIDIGVTKEQFKEYLFLKNQFNEIH</sequence>
<dbReference type="GO" id="GO:0003700">
    <property type="term" value="F:DNA-binding transcription factor activity"/>
    <property type="evidence" value="ECO:0007669"/>
    <property type="project" value="TreeGrafter"/>
</dbReference>
<dbReference type="SUPFAM" id="SSF47413">
    <property type="entry name" value="lambda repressor-like DNA-binding domains"/>
    <property type="match status" value="1"/>
</dbReference>
<dbReference type="PROSITE" id="PS51500">
    <property type="entry name" value="SIN"/>
    <property type="match status" value="1"/>
</dbReference>
<feature type="domain" description="HTH cro/C1-type" evidence="2">
    <location>
        <begin position="6"/>
        <end position="61"/>
    </location>
</feature>
<dbReference type="GO" id="GO:0046983">
    <property type="term" value="F:protein dimerization activity"/>
    <property type="evidence" value="ECO:0007669"/>
    <property type="project" value="InterPro"/>
</dbReference>
<keyword evidence="1" id="KW-0238">DNA-binding</keyword>
<dbReference type="InterPro" id="IPR036281">
    <property type="entry name" value="SinR/SinI_dimer_dom_sf"/>
</dbReference>
<reference evidence="4 5" key="1">
    <citation type="submission" date="2017-07" db="EMBL/GenBank/DDBJ databases">
        <title>Fictibacillus sp. nov. GDSW-R2A3 Genome sequencing and assembly.</title>
        <authorList>
            <person name="Mayilraj S."/>
        </authorList>
    </citation>
    <scope>NUCLEOTIDE SEQUENCE [LARGE SCALE GENOMIC DNA]</scope>
    <source>
        <strain evidence="4 5">GDSW-R2A3</strain>
    </source>
</reference>
<dbReference type="PANTHER" id="PTHR46797:SF1">
    <property type="entry name" value="METHYLPHOSPHONATE SYNTHASE"/>
    <property type="match status" value="1"/>
</dbReference>
<dbReference type="PANTHER" id="PTHR46797">
    <property type="entry name" value="HTH-TYPE TRANSCRIPTIONAL REGULATOR"/>
    <property type="match status" value="1"/>
</dbReference>
<organism evidence="4 5">
    <name type="scientific">Fictibacillus aquaticus</name>
    <dbReference type="NCBI Taxonomy" id="2021314"/>
    <lineage>
        <taxon>Bacteria</taxon>
        <taxon>Bacillati</taxon>
        <taxon>Bacillota</taxon>
        <taxon>Bacilli</taxon>
        <taxon>Bacillales</taxon>
        <taxon>Fictibacillaceae</taxon>
        <taxon>Fictibacillus</taxon>
    </lineage>
</organism>
<dbReference type="InterPro" id="IPR010982">
    <property type="entry name" value="Lambda_DNA-bd_dom_sf"/>
</dbReference>
<dbReference type="Gene3D" id="1.10.260.40">
    <property type="entry name" value="lambda repressor-like DNA-binding domains"/>
    <property type="match status" value="1"/>
</dbReference>
<dbReference type="InterPro" id="IPR001387">
    <property type="entry name" value="Cro/C1-type_HTH"/>
</dbReference>
<dbReference type="CDD" id="cd00093">
    <property type="entry name" value="HTH_XRE"/>
    <property type="match status" value="1"/>
</dbReference>
<dbReference type="GO" id="GO:0003677">
    <property type="term" value="F:DNA binding"/>
    <property type="evidence" value="ECO:0007669"/>
    <property type="project" value="UniProtKB-KW"/>
</dbReference>
<dbReference type="PROSITE" id="PS50943">
    <property type="entry name" value="HTH_CROC1"/>
    <property type="match status" value="1"/>
</dbReference>
<gene>
    <name evidence="4" type="ORF">CGZ90_13755</name>
</gene>
<evidence type="ECO:0000259" key="3">
    <source>
        <dbReference type="PROSITE" id="PS51500"/>
    </source>
</evidence>
<dbReference type="EMBL" id="NOII01000003">
    <property type="protein sequence ID" value="OYD57793.1"/>
    <property type="molecule type" value="Genomic_DNA"/>
</dbReference>
<dbReference type="SMART" id="SM00530">
    <property type="entry name" value="HTH_XRE"/>
    <property type="match status" value="1"/>
</dbReference>
<comment type="caution">
    <text evidence="4">The sequence shown here is derived from an EMBL/GenBank/DDBJ whole genome shotgun (WGS) entry which is preliminary data.</text>
</comment>
<dbReference type="GO" id="GO:0005829">
    <property type="term" value="C:cytosol"/>
    <property type="evidence" value="ECO:0007669"/>
    <property type="project" value="TreeGrafter"/>
</dbReference>
<evidence type="ECO:0000259" key="2">
    <source>
        <dbReference type="PROSITE" id="PS50943"/>
    </source>
</evidence>
<dbReference type="InterPro" id="IPR010981">
    <property type="entry name" value="SinR/SinI_dimer_dom"/>
</dbReference>
<dbReference type="Pfam" id="PF08671">
    <property type="entry name" value="SinI"/>
    <property type="match status" value="1"/>
</dbReference>
<dbReference type="AlphaFoldDB" id="A0A235F9U4"/>
<protein>
    <recommendedName>
        <fullName evidence="6">Transcriptional regulator</fullName>
    </recommendedName>
</protein>
<accession>A0A235F9U4</accession>
<proteinExistence type="predicted"/>
<dbReference type="OrthoDB" id="1859224at2"/>
<dbReference type="Pfam" id="PF01381">
    <property type="entry name" value="HTH_3"/>
    <property type="match status" value="1"/>
</dbReference>
<name>A0A235F9U4_9BACL</name>
<dbReference type="SUPFAM" id="SSF47406">
    <property type="entry name" value="SinR repressor dimerisation domain-like"/>
    <property type="match status" value="1"/>
</dbReference>